<dbReference type="InterPro" id="IPR011006">
    <property type="entry name" value="CheY-like_superfamily"/>
</dbReference>
<feature type="region of interest" description="Disordered" evidence="7">
    <location>
        <begin position="421"/>
        <end position="440"/>
    </location>
</feature>
<dbReference type="PANTHER" id="PTHR43547:SF2">
    <property type="entry name" value="HYBRID SIGNAL TRANSDUCTION HISTIDINE KINASE C"/>
    <property type="match status" value="1"/>
</dbReference>
<dbReference type="Proteomes" id="UP000316292">
    <property type="component" value="Unassembled WGS sequence"/>
</dbReference>
<dbReference type="GO" id="GO:0006355">
    <property type="term" value="P:regulation of DNA-templated transcription"/>
    <property type="evidence" value="ECO:0007669"/>
    <property type="project" value="InterPro"/>
</dbReference>
<gene>
    <name evidence="11" type="ORF">E6K71_03395</name>
</gene>
<dbReference type="SMART" id="SM00387">
    <property type="entry name" value="HATPase_c"/>
    <property type="match status" value="1"/>
</dbReference>
<feature type="domain" description="PAS" evidence="10">
    <location>
        <begin position="47"/>
        <end position="98"/>
    </location>
</feature>
<dbReference type="SMART" id="SM00388">
    <property type="entry name" value="HisKA"/>
    <property type="match status" value="1"/>
</dbReference>
<evidence type="ECO:0000256" key="5">
    <source>
        <dbReference type="ARBA" id="ARBA00022777"/>
    </source>
</evidence>
<organism evidence="11 12">
    <name type="scientific">Eiseniibacteriota bacterium</name>
    <dbReference type="NCBI Taxonomy" id="2212470"/>
    <lineage>
        <taxon>Bacteria</taxon>
        <taxon>Candidatus Eiseniibacteriota</taxon>
    </lineage>
</organism>
<dbReference type="InterPro" id="IPR013767">
    <property type="entry name" value="PAS_fold"/>
</dbReference>
<dbReference type="Gene3D" id="3.30.450.20">
    <property type="entry name" value="PAS domain"/>
    <property type="match status" value="1"/>
</dbReference>
<dbReference type="Pfam" id="PF00989">
    <property type="entry name" value="PAS"/>
    <property type="match status" value="1"/>
</dbReference>
<evidence type="ECO:0000256" key="4">
    <source>
        <dbReference type="ARBA" id="ARBA00022679"/>
    </source>
</evidence>
<proteinExistence type="predicted"/>
<dbReference type="CDD" id="cd17580">
    <property type="entry name" value="REC_2_DhkD-like"/>
    <property type="match status" value="1"/>
</dbReference>
<dbReference type="InterPro" id="IPR036890">
    <property type="entry name" value="HATPase_C_sf"/>
</dbReference>
<evidence type="ECO:0000256" key="7">
    <source>
        <dbReference type="SAM" id="MobiDB-lite"/>
    </source>
</evidence>
<dbReference type="Gene3D" id="1.10.287.130">
    <property type="match status" value="1"/>
</dbReference>
<evidence type="ECO:0000256" key="1">
    <source>
        <dbReference type="ARBA" id="ARBA00000085"/>
    </source>
</evidence>
<dbReference type="SUPFAM" id="SSF55785">
    <property type="entry name" value="PYP-like sensor domain (PAS domain)"/>
    <property type="match status" value="1"/>
</dbReference>
<dbReference type="InterPro" id="IPR003661">
    <property type="entry name" value="HisK_dim/P_dom"/>
</dbReference>
<evidence type="ECO:0000313" key="11">
    <source>
        <dbReference type="EMBL" id="TMQ50046.1"/>
    </source>
</evidence>
<accession>A0A538SFA5</accession>
<comment type="caution">
    <text evidence="11">The sequence shown here is derived from an EMBL/GenBank/DDBJ whole genome shotgun (WGS) entry which is preliminary data.</text>
</comment>
<dbReference type="FunFam" id="3.30.565.10:FF:000006">
    <property type="entry name" value="Sensor histidine kinase WalK"/>
    <property type="match status" value="1"/>
</dbReference>
<sequence length="566" mass="62218">MNVTTNEDLRRKLEEAEDLIHAIRHDRVDGFVVDHPNRQRVLMLQAPDRPYRILIEKMQQGAVATSADGTVLYCNRRFAEMLRRPVEEIAGKSVYGFLAVPSQTAYAEVAGSGGGQGEFGLVQADGHVIPIHVAVNAVEDSDGVSYLIVTDLTDQLARRRAEELAEILSRELEGRKAAEEALRASEARFADQSRRKDQFLAVLSHEIRGPLAPIQNALHVLQRAPEGPLAADARNILERQVTQMARITDDLFDLSRISGRTILLRKERLDLTELVRRCVEDYGPTLESAGLRVETQIPDRSFWMNGDSTRLSQVFMNILQNAVKFTEGGGTVVVSLSVCADGKTAIVDIRDTGVGMNEEKLERIFEAFRPGAPSYDQGGGGLGIGMALAKGLTELHGGHIFAASAGAGRGSEFTIELPLQREAPPREAPPREQPARSAPAPAKPYRVLVIEDNIDAAESLEMLLDLMGHQVEKAYDGPVGIEIAKRYRPEVVICDIGLPGPMDGHAVAQILRREYPRGSAFLIALTGYGQHEDQRRSYEAGFDFHMTKPADPKELEKLLASLTSQI</sequence>
<dbReference type="Gene3D" id="3.30.565.10">
    <property type="entry name" value="Histidine kinase-like ATPase, C-terminal domain"/>
    <property type="match status" value="1"/>
</dbReference>
<feature type="domain" description="Histidine kinase" evidence="8">
    <location>
        <begin position="202"/>
        <end position="421"/>
    </location>
</feature>
<dbReference type="SMART" id="SM00448">
    <property type="entry name" value="REC"/>
    <property type="match status" value="1"/>
</dbReference>
<dbReference type="PANTHER" id="PTHR43547">
    <property type="entry name" value="TWO-COMPONENT HISTIDINE KINASE"/>
    <property type="match status" value="1"/>
</dbReference>
<dbReference type="GO" id="GO:0000155">
    <property type="term" value="F:phosphorelay sensor kinase activity"/>
    <property type="evidence" value="ECO:0007669"/>
    <property type="project" value="InterPro"/>
</dbReference>
<keyword evidence="4" id="KW-0808">Transferase</keyword>
<evidence type="ECO:0000313" key="12">
    <source>
        <dbReference type="Proteomes" id="UP000316292"/>
    </source>
</evidence>
<dbReference type="PROSITE" id="PS50112">
    <property type="entry name" value="PAS"/>
    <property type="match status" value="1"/>
</dbReference>
<evidence type="ECO:0000259" key="8">
    <source>
        <dbReference type="PROSITE" id="PS50109"/>
    </source>
</evidence>
<dbReference type="Pfam" id="PF02518">
    <property type="entry name" value="HATPase_c"/>
    <property type="match status" value="1"/>
</dbReference>
<dbReference type="NCBIfam" id="TIGR00229">
    <property type="entry name" value="sensory_box"/>
    <property type="match status" value="1"/>
</dbReference>
<keyword evidence="3 6" id="KW-0597">Phosphoprotein</keyword>
<protein>
    <recommendedName>
        <fullName evidence="2">histidine kinase</fullName>
        <ecNumber evidence="2">2.7.13.3</ecNumber>
    </recommendedName>
</protein>
<reference evidence="11 12" key="1">
    <citation type="journal article" date="2019" name="Nat. Microbiol.">
        <title>Mediterranean grassland soil C-N compound turnover is dependent on rainfall and depth, and is mediated by genomically divergent microorganisms.</title>
        <authorList>
            <person name="Diamond S."/>
            <person name="Andeer P.F."/>
            <person name="Li Z."/>
            <person name="Crits-Christoph A."/>
            <person name="Burstein D."/>
            <person name="Anantharaman K."/>
            <person name="Lane K.R."/>
            <person name="Thomas B.C."/>
            <person name="Pan C."/>
            <person name="Northen T.R."/>
            <person name="Banfield J.F."/>
        </authorList>
    </citation>
    <scope>NUCLEOTIDE SEQUENCE [LARGE SCALE GENOMIC DNA]</scope>
    <source>
        <strain evidence="11">WS_1</strain>
    </source>
</reference>
<dbReference type="SUPFAM" id="SSF47384">
    <property type="entry name" value="Homodimeric domain of signal transducing histidine kinase"/>
    <property type="match status" value="1"/>
</dbReference>
<dbReference type="AlphaFoldDB" id="A0A538SFA5"/>
<dbReference type="SUPFAM" id="SSF55874">
    <property type="entry name" value="ATPase domain of HSP90 chaperone/DNA topoisomerase II/histidine kinase"/>
    <property type="match status" value="1"/>
</dbReference>
<feature type="domain" description="Response regulatory" evidence="9">
    <location>
        <begin position="446"/>
        <end position="563"/>
    </location>
</feature>
<dbReference type="InterPro" id="IPR003594">
    <property type="entry name" value="HATPase_dom"/>
</dbReference>
<dbReference type="Pfam" id="PF00072">
    <property type="entry name" value="Response_reg"/>
    <property type="match status" value="1"/>
</dbReference>
<keyword evidence="5" id="KW-0418">Kinase</keyword>
<dbReference type="Gene3D" id="3.40.50.2300">
    <property type="match status" value="1"/>
</dbReference>
<dbReference type="EC" id="2.7.13.3" evidence="2"/>
<dbReference type="PRINTS" id="PR00344">
    <property type="entry name" value="BCTRLSENSOR"/>
</dbReference>
<dbReference type="InterPro" id="IPR004358">
    <property type="entry name" value="Sig_transdc_His_kin-like_C"/>
</dbReference>
<dbReference type="Pfam" id="PF00512">
    <property type="entry name" value="HisKA"/>
    <property type="match status" value="1"/>
</dbReference>
<dbReference type="EMBL" id="VBOR01000044">
    <property type="protein sequence ID" value="TMQ50046.1"/>
    <property type="molecule type" value="Genomic_DNA"/>
</dbReference>
<dbReference type="PROSITE" id="PS50110">
    <property type="entry name" value="RESPONSE_REGULATORY"/>
    <property type="match status" value="1"/>
</dbReference>
<evidence type="ECO:0000256" key="6">
    <source>
        <dbReference type="PROSITE-ProRule" id="PRU00169"/>
    </source>
</evidence>
<feature type="compositionally biased region" description="Basic and acidic residues" evidence="7">
    <location>
        <begin position="423"/>
        <end position="434"/>
    </location>
</feature>
<dbReference type="CDD" id="cd00075">
    <property type="entry name" value="HATPase"/>
    <property type="match status" value="1"/>
</dbReference>
<dbReference type="CDD" id="cd00130">
    <property type="entry name" value="PAS"/>
    <property type="match status" value="1"/>
</dbReference>
<evidence type="ECO:0000259" key="10">
    <source>
        <dbReference type="PROSITE" id="PS50112"/>
    </source>
</evidence>
<comment type="catalytic activity">
    <reaction evidence="1">
        <text>ATP + protein L-histidine = ADP + protein N-phospho-L-histidine.</text>
        <dbReference type="EC" id="2.7.13.3"/>
    </reaction>
</comment>
<name>A0A538SFA5_UNCEI</name>
<dbReference type="InterPro" id="IPR000014">
    <property type="entry name" value="PAS"/>
</dbReference>
<feature type="modified residue" description="4-aspartylphosphate" evidence="6">
    <location>
        <position position="495"/>
    </location>
</feature>
<dbReference type="InterPro" id="IPR001789">
    <property type="entry name" value="Sig_transdc_resp-reg_receiver"/>
</dbReference>
<dbReference type="InterPro" id="IPR035965">
    <property type="entry name" value="PAS-like_dom_sf"/>
</dbReference>
<dbReference type="SMART" id="SM00091">
    <property type="entry name" value="PAS"/>
    <property type="match status" value="1"/>
</dbReference>
<dbReference type="PROSITE" id="PS50109">
    <property type="entry name" value="HIS_KIN"/>
    <property type="match status" value="1"/>
</dbReference>
<dbReference type="InterPro" id="IPR036097">
    <property type="entry name" value="HisK_dim/P_sf"/>
</dbReference>
<dbReference type="InterPro" id="IPR005467">
    <property type="entry name" value="His_kinase_dom"/>
</dbReference>
<dbReference type="SUPFAM" id="SSF52172">
    <property type="entry name" value="CheY-like"/>
    <property type="match status" value="1"/>
</dbReference>
<evidence type="ECO:0000259" key="9">
    <source>
        <dbReference type="PROSITE" id="PS50110"/>
    </source>
</evidence>
<dbReference type="CDD" id="cd00082">
    <property type="entry name" value="HisKA"/>
    <property type="match status" value="1"/>
</dbReference>
<evidence type="ECO:0000256" key="2">
    <source>
        <dbReference type="ARBA" id="ARBA00012438"/>
    </source>
</evidence>
<evidence type="ECO:0000256" key="3">
    <source>
        <dbReference type="ARBA" id="ARBA00022553"/>
    </source>
</evidence>